<dbReference type="AlphaFoldDB" id="A0A918D482"/>
<gene>
    <name evidence="2" type="primary">ytwF</name>
    <name evidence="2" type="ORF">GCM10007971_35010</name>
</gene>
<dbReference type="SUPFAM" id="SSF52821">
    <property type="entry name" value="Rhodanese/Cell cycle control phosphatase"/>
    <property type="match status" value="1"/>
</dbReference>
<reference evidence="2" key="1">
    <citation type="journal article" date="2014" name="Int. J. Syst. Evol. Microbiol.">
        <title>Complete genome sequence of Corynebacterium casei LMG S-19264T (=DSM 44701T), isolated from a smear-ripened cheese.</title>
        <authorList>
            <consortium name="US DOE Joint Genome Institute (JGI-PGF)"/>
            <person name="Walter F."/>
            <person name="Albersmeier A."/>
            <person name="Kalinowski J."/>
            <person name="Ruckert C."/>
        </authorList>
    </citation>
    <scope>NUCLEOTIDE SEQUENCE</scope>
    <source>
        <strain evidence="2">JCM 17251</strain>
    </source>
</reference>
<dbReference type="InterPro" id="IPR036873">
    <property type="entry name" value="Rhodanese-like_dom_sf"/>
</dbReference>
<name>A0A918D482_9BACI</name>
<feature type="domain" description="Rhodanese" evidence="1">
    <location>
        <begin position="19"/>
        <end position="102"/>
    </location>
</feature>
<accession>A0A918D482</accession>
<dbReference type="PROSITE" id="PS50206">
    <property type="entry name" value="RHODANESE_3"/>
    <property type="match status" value="1"/>
</dbReference>
<dbReference type="EMBL" id="BMOS01000040">
    <property type="protein sequence ID" value="GGN65766.1"/>
    <property type="molecule type" value="Genomic_DNA"/>
</dbReference>
<organism evidence="2 3">
    <name type="scientific">Oceanobacillus indicireducens</name>
    <dbReference type="NCBI Taxonomy" id="1004261"/>
    <lineage>
        <taxon>Bacteria</taxon>
        <taxon>Bacillati</taxon>
        <taxon>Bacillota</taxon>
        <taxon>Bacilli</taxon>
        <taxon>Bacillales</taxon>
        <taxon>Bacillaceae</taxon>
        <taxon>Oceanobacillus</taxon>
    </lineage>
</organism>
<dbReference type="CDD" id="cd00158">
    <property type="entry name" value="RHOD"/>
    <property type="match status" value="1"/>
</dbReference>
<reference evidence="2" key="2">
    <citation type="submission" date="2020-09" db="EMBL/GenBank/DDBJ databases">
        <authorList>
            <person name="Sun Q."/>
            <person name="Ohkuma M."/>
        </authorList>
    </citation>
    <scope>NUCLEOTIDE SEQUENCE</scope>
    <source>
        <strain evidence="2">JCM 17251</strain>
    </source>
</reference>
<dbReference type="Pfam" id="PF00581">
    <property type="entry name" value="Rhodanese"/>
    <property type="match status" value="1"/>
</dbReference>
<dbReference type="PANTHER" id="PTHR43031:SF17">
    <property type="entry name" value="SULFURTRANSFERASE YTWF-RELATED"/>
    <property type="match status" value="1"/>
</dbReference>
<evidence type="ECO:0000259" key="1">
    <source>
        <dbReference type="PROSITE" id="PS50206"/>
    </source>
</evidence>
<dbReference type="Gene3D" id="3.40.250.10">
    <property type="entry name" value="Rhodanese-like domain"/>
    <property type="match status" value="1"/>
</dbReference>
<comment type="caution">
    <text evidence="2">The sequence shown here is derived from an EMBL/GenBank/DDBJ whole genome shotgun (WGS) entry which is preliminary data.</text>
</comment>
<dbReference type="PANTHER" id="PTHR43031">
    <property type="entry name" value="FAD-DEPENDENT OXIDOREDUCTASE"/>
    <property type="match status" value="1"/>
</dbReference>
<dbReference type="InterPro" id="IPR001763">
    <property type="entry name" value="Rhodanese-like_dom"/>
</dbReference>
<protein>
    <recommendedName>
        <fullName evidence="1">Rhodanese domain-containing protein</fullName>
    </recommendedName>
</protein>
<evidence type="ECO:0000313" key="3">
    <source>
        <dbReference type="Proteomes" id="UP000624041"/>
    </source>
</evidence>
<dbReference type="InterPro" id="IPR050229">
    <property type="entry name" value="GlpE_sulfurtransferase"/>
</dbReference>
<keyword evidence="3" id="KW-1185">Reference proteome</keyword>
<dbReference type="Proteomes" id="UP000624041">
    <property type="component" value="Unassembled WGS sequence"/>
</dbReference>
<dbReference type="SMART" id="SM00450">
    <property type="entry name" value="RHOD"/>
    <property type="match status" value="1"/>
</dbReference>
<sequence length="104" mass="11713">MMDQIKEISTTEVEEMLIKEQDVVLIDVREDEEIANGIIEGALHIPLKQIPKATDSLDRSKEYILVCRSGGRSMNAALYMKEQGFNVSNMIGGMIDWQGEVIIK</sequence>
<evidence type="ECO:0000313" key="2">
    <source>
        <dbReference type="EMBL" id="GGN65766.1"/>
    </source>
</evidence>
<proteinExistence type="predicted"/>